<organism evidence="1 2">
    <name type="scientific">Sarcoptes scabiei</name>
    <name type="common">Itch mite</name>
    <name type="synonym">Acarus scabiei</name>
    <dbReference type="NCBI Taxonomy" id="52283"/>
    <lineage>
        <taxon>Eukaryota</taxon>
        <taxon>Metazoa</taxon>
        <taxon>Ecdysozoa</taxon>
        <taxon>Arthropoda</taxon>
        <taxon>Chelicerata</taxon>
        <taxon>Arachnida</taxon>
        <taxon>Acari</taxon>
        <taxon>Acariformes</taxon>
        <taxon>Sarcoptiformes</taxon>
        <taxon>Astigmata</taxon>
        <taxon>Psoroptidia</taxon>
        <taxon>Sarcoptoidea</taxon>
        <taxon>Sarcoptidae</taxon>
        <taxon>Sarcoptinae</taxon>
        <taxon>Sarcoptes</taxon>
    </lineage>
</organism>
<dbReference type="AlphaFoldDB" id="A0A132A3U3"/>
<accession>A0A132A3U3</accession>
<dbReference type="VEuPathDB" id="VectorBase:SSCA010519"/>
<evidence type="ECO:0000313" key="1">
    <source>
        <dbReference type="EMBL" id="KPM05631.1"/>
    </source>
</evidence>
<proteinExistence type="predicted"/>
<gene>
    <name evidence="1" type="ORF">QR98_0040970</name>
</gene>
<evidence type="ECO:0000313" key="2">
    <source>
        <dbReference type="Proteomes" id="UP000616769"/>
    </source>
</evidence>
<name>A0A132A3U3_SARSC</name>
<reference evidence="1 2" key="1">
    <citation type="journal article" date="2015" name="Parasit. Vectors">
        <title>Draft genome of the scabies mite.</title>
        <authorList>
            <person name="Rider S.D.Jr."/>
            <person name="Morgan M.S."/>
            <person name="Arlian L.G."/>
        </authorList>
    </citation>
    <scope>NUCLEOTIDE SEQUENCE [LARGE SCALE GENOMIC DNA]</scope>
    <source>
        <strain evidence="1">Arlian Lab</strain>
    </source>
</reference>
<dbReference type="EMBL" id="JXLN01010396">
    <property type="protein sequence ID" value="KPM05631.1"/>
    <property type="molecule type" value="Genomic_DNA"/>
</dbReference>
<protein>
    <submittedName>
        <fullName evidence="1">Uncharacterized protein</fullName>
    </submittedName>
</protein>
<sequence>MILSSEWKKGDLRTHTTYKCRSLNGLETKYEKIEVHFMLKQPEDRANIISRIHLAEIGARILSKDIVQYGFTILGGIIPSKIISASFEAYVSR</sequence>
<comment type="caution">
    <text evidence="1">The sequence shown here is derived from an EMBL/GenBank/DDBJ whole genome shotgun (WGS) entry which is preliminary data.</text>
</comment>
<dbReference type="Proteomes" id="UP000616769">
    <property type="component" value="Unassembled WGS sequence"/>
</dbReference>